<dbReference type="Pfam" id="PF00561">
    <property type="entry name" value="Abhydrolase_1"/>
    <property type="match status" value="1"/>
</dbReference>
<feature type="compositionally biased region" description="Low complexity" evidence="1">
    <location>
        <begin position="778"/>
        <end position="791"/>
    </location>
</feature>
<feature type="domain" description="AB hydrolase-1" evidence="2">
    <location>
        <begin position="578"/>
        <end position="661"/>
    </location>
</feature>
<dbReference type="Proteomes" id="UP000193067">
    <property type="component" value="Unassembled WGS sequence"/>
</dbReference>
<evidence type="ECO:0000256" key="1">
    <source>
        <dbReference type="SAM" id="MobiDB-lite"/>
    </source>
</evidence>
<feature type="region of interest" description="Disordered" evidence="1">
    <location>
        <begin position="713"/>
        <end position="737"/>
    </location>
</feature>
<feature type="compositionally biased region" description="Polar residues" evidence="1">
    <location>
        <begin position="889"/>
        <end position="899"/>
    </location>
</feature>
<evidence type="ECO:0000313" key="3">
    <source>
        <dbReference type="EMBL" id="OSD06058.1"/>
    </source>
</evidence>
<dbReference type="Gene3D" id="3.40.50.1820">
    <property type="entry name" value="alpha/beta hydrolase"/>
    <property type="match status" value="1"/>
</dbReference>
<keyword evidence="4" id="KW-1185">Reference proteome</keyword>
<feature type="compositionally biased region" description="Polar residues" evidence="1">
    <location>
        <begin position="1"/>
        <end position="21"/>
    </location>
</feature>
<feature type="compositionally biased region" description="Polar residues" evidence="1">
    <location>
        <begin position="386"/>
        <end position="400"/>
    </location>
</feature>
<proteinExistence type="predicted"/>
<name>A0A1Y2IY63_TRAC3</name>
<protein>
    <recommendedName>
        <fullName evidence="2">AB hydrolase-1 domain-containing protein</fullName>
    </recommendedName>
</protein>
<evidence type="ECO:0000313" key="4">
    <source>
        <dbReference type="Proteomes" id="UP000193067"/>
    </source>
</evidence>
<feature type="region of interest" description="Disordered" evidence="1">
    <location>
        <begin position="455"/>
        <end position="481"/>
    </location>
</feature>
<dbReference type="OrthoDB" id="435520at2759"/>
<feature type="region of interest" description="Disordered" evidence="1">
    <location>
        <begin position="1"/>
        <end position="183"/>
    </location>
</feature>
<organism evidence="3 4">
    <name type="scientific">Trametes coccinea (strain BRFM310)</name>
    <name type="common">Pycnoporus coccineus</name>
    <dbReference type="NCBI Taxonomy" id="1353009"/>
    <lineage>
        <taxon>Eukaryota</taxon>
        <taxon>Fungi</taxon>
        <taxon>Dikarya</taxon>
        <taxon>Basidiomycota</taxon>
        <taxon>Agaricomycotina</taxon>
        <taxon>Agaricomycetes</taxon>
        <taxon>Polyporales</taxon>
        <taxon>Polyporaceae</taxon>
        <taxon>Trametes</taxon>
    </lineage>
</organism>
<dbReference type="EMBL" id="KZ084091">
    <property type="protein sequence ID" value="OSD06058.1"/>
    <property type="molecule type" value="Genomic_DNA"/>
</dbReference>
<dbReference type="PANTHER" id="PTHR43433">
    <property type="entry name" value="HYDROLASE, ALPHA/BETA FOLD FAMILY PROTEIN"/>
    <property type="match status" value="1"/>
</dbReference>
<feature type="region of interest" description="Disordered" evidence="1">
    <location>
        <begin position="778"/>
        <end position="959"/>
    </location>
</feature>
<reference evidence="3 4" key="1">
    <citation type="journal article" date="2015" name="Biotechnol. Biofuels">
        <title>Enhanced degradation of softwood versus hardwood by the white-rot fungus Pycnoporus coccineus.</title>
        <authorList>
            <person name="Couturier M."/>
            <person name="Navarro D."/>
            <person name="Chevret D."/>
            <person name="Henrissat B."/>
            <person name="Piumi F."/>
            <person name="Ruiz-Duenas F.J."/>
            <person name="Martinez A.T."/>
            <person name="Grigoriev I.V."/>
            <person name="Riley R."/>
            <person name="Lipzen A."/>
            <person name="Berrin J.G."/>
            <person name="Master E.R."/>
            <person name="Rosso M.N."/>
        </authorList>
    </citation>
    <scope>NUCLEOTIDE SEQUENCE [LARGE SCALE GENOMIC DNA]</scope>
    <source>
        <strain evidence="3 4">BRFM310</strain>
    </source>
</reference>
<feature type="compositionally biased region" description="Basic and acidic residues" evidence="1">
    <location>
        <begin position="97"/>
        <end position="117"/>
    </location>
</feature>
<dbReference type="InterPro" id="IPR029058">
    <property type="entry name" value="AB_hydrolase_fold"/>
</dbReference>
<dbReference type="STRING" id="1353009.A0A1Y2IY63"/>
<feature type="compositionally biased region" description="Polar residues" evidence="1">
    <location>
        <begin position="356"/>
        <end position="365"/>
    </location>
</feature>
<dbReference type="InterPro" id="IPR050471">
    <property type="entry name" value="AB_hydrolase"/>
</dbReference>
<sequence>MSTYASTHDSPSPSAIGSQPSRKPHKKSSFLSLRREQRSPTSPDPSPGAGRSHAQGDKSTSPSAFHAFQDVSRPIISRPTELGSRSHNRRPSKTTSLRHDSGYSRGTREREREREADYELGLQTQAGKEKEIELGFVDFPTVDHHSSRSRGSESSIKARSRARSGPSSKRSFPGHASGDLYSYPIRDSNSSSLSQFTDIPQTPVDDSYSYFRDPVFGSQVVVAAPVAGVETMDALVDGMNHFGGDDHFMGMGGMSGRHKFSAKSGFHPLYHPPLPTPPPGVTLGGALPRKASAKSRDSDADEEEDTTRTRPPPRPKKSPRPPPVRSDTIRPDTADTIKSAPSPHTSPGEPLEKRPQTSPQRTVAPSISEIIRAHAPPGQQVRSRKSSYATSYGHGSQQTHGKCPEPEPVVEAKAAEEEGDLISRSSVDTLAEEIQRTIQAEKRASVANRTIHKAKSFQYAHPVPESSRPASSPRTDSRRESSIFSYSTTISEQPPLPPLDAMGLTKVPVNSPSQTIAQYLRSTRLTTLLRLTRSPHASRGNPLTVSLSDLGSPTGFPLVVFLGLGCVRHIMGLYDEMAECMGIRLITIDRWGLGRTEVPKNKSARGIPEWAGLVEEVLDHLNIDQCSVMAHSAGAPYAMAFANRFPERIRGEVCLLAPWVAGGEGGGYKWLKYVPNGLLKTAQAAEWKLQAWMLGKPPTIAFEGIGFDVKTAPGTPSANSSSSAIDTPRSPPNTASTITPSLAALQEQESRPSMSSVAFSEYDDLRDFDGCFESRSTIGRASSSSQRQRVVSECKTGSMSQTTARKPSRGFLGRFKSNASNQSTLPSTPEKSSGPGKTLKALRSMGSLKGRSRPGTGNKMSDPPVPTPPWIPSPSTDGAEIGLGLEQFDWSNTSLQSSRPPSPVQKHKELPPLDLSRDLRSPTPSSRAGGRRSISFTAGSPSSPPLIQSPQTTGTRTPNTAQNFQAALGNALIAASHSESAKGTHGDLLQILNHDRQPWGFSYTAYPHNVRIWYGDRDEKIAENAVRWMENAMGPDKCQVKVIKGADHSLMFKSSVVIEVLEHIAEYWRDWN</sequence>
<dbReference type="AlphaFoldDB" id="A0A1Y2IY63"/>
<feature type="compositionally biased region" description="Basic and acidic residues" evidence="1">
    <location>
        <begin position="906"/>
        <end position="920"/>
    </location>
</feature>
<dbReference type="SUPFAM" id="SSF53474">
    <property type="entry name" value="alpha/beta-Hydrolases"/>
    <property type="match status" value="1"/>
</dbReference>
<feature type="compositionally biased region" description="Polar residues" evidence="1">
    <location>
        <begin position="795"/>
        <end position="805"/>
    </location>
</feature>
<gene>
    <name evidence="3" type="ORF">PYCCODRAFT_1431877</name>
</gene>
<dbReference type="PANTHER" id="PTHR43433:SF10">
    <property type="entry name" value="AB HYDROLASE-1 DOMAIN-CONTAINING PROTEIN"/>
    <property type="match status" value="1"/>
</dbReference>
<feature type="compositionally biased region" description="Polar residues" evidence="1">
    <location>
        <begin position="714"/>
        <end position="725"/>
    </location>
</feature>
<evidence type="ECO:0000259" key="2">
    <source>
        <dbReference type="Pfam" id="PF00561"/>
    </source>
</evidence>
<feature type="region of interest" description="Disordered" evidence="1">
    <location>
        <begin position="268"/>
        <end position="421"/>
    </location>
</feature>
<accession>A0A1Y2IY63</accession>
<dbReference type="InterPro" id="IPR000073">
    <property type="entry name" value="AB_hydrolase_1"/>
</dbReference>
<feature type="compositionally biased region" description="Polar residues" evidence="1">
    <location>
        <begin position="817"/>
        <end position="831"/>
    </location>
</feature>
<feature type="compositionally biased region" description="Pro residues" evidence="1">
    <location>
        <begin position="270"/>
        <end position="280"/>
    </location>
</feature>
<feature type="compositionally biased region" description="Pro residues" evidence="1">
    <location>
        <begin position="863"/>
        <end position="872"/>
    </location>
</feature>